<dbReference type="Pfam" id="PF01531">
    <property type="entry name" value="Glyco_transf_11"/>
    <property type="match status" value="1"/>
</dbReference>
<dbReference type="EMBL" id="JAEMHK010000002">
    <property type="protein sequence ID" value="MBJ6799238.1"/>
    <property type="molecule type" value="Genomic_DNA"/>
</dbReference>
<accession>A0ABS0YMX4</accession>
<evidence type="ECO:0000313" key="3">
    <source>
        <dbReference type="EMBL" id="MBJ6799238.1"/>
    </source>
</evidence>
<organism evidence="3 4">
    <name type="scientific">Geomonas propionica</name>
    <dbReference type="NCBI Taxonomy" id="2798582"/>
    <lineage>
        <taxon>Bacteria</taxon>
        <taxon>Pseudomonadati</taxon>
        <taxon>Thermodesulfobacteriota</taxon>
        <taxon>Desulfuromonadia</taxon>
        <taxon>Geobacterales</taxon>
        <taxon>Geobacteraceae</taxon>
        <taxon>Geomonas</taxon>
    </lineage>
</organism>
<evidence type="ECO:0000256" key="1">
    <source>
        <dbReference type="ARBA" id="ARBA00022676"/>
    </source>
</evidence>
<keyword evidence="2" id="KW-0808">Transferase</keyword>
<protein>
    <submittedName>
        <fullName evidence="3">Alpha-1,2-fucosyltransferase</fullName>
    </submittedName>
</protein>
<dbReference type="Proteomes" id="UP000641025">
    <property type="component" value="Unassembled WGS sequence"/>
</dbReference>
<proteinExistence type="predicted"/>
<gene>
    <name evidence="3" type="ORF">JFN90_03705</name>
</gene>
<name>A0ABS0YMX4_9BACT</name>
<evidence type="ECO:0000256" key="2">
    <source>
        <dbReference type="ARBA" id="ARBA00022679"/>
    </source>
</evidence>
<sequence>MIIVYLQGGMGNQMFQYAAGRRLAFRLGVSLKLDLSRLSNTEPGITPRAYALAPFPIKAALATPEESRRLWQKSGWWGGRLWQTIKPGYRQTHIRERGFRFDPAILELGDDVCLDGYWQSEKYFVDAVSVLRRDFTLPSPPAGSNGEVLRQITGCQSVSLHIRRGDYLTNRRIAAKHGSCSERYYQEAVAMIAARVSQPHFFVFSDDPGWVRDHFAIPHPMTVVEHNSPDQPHEDLRLMSSCQHHITANSSFSWWGAWLGEHPGKVVIAPARWFNDPSIDTADLLPASWLKVES</sequence>
<keyword evidence="1" id="KW-0328">Glycosyltransferase</keyword>
<dbReference type="PANTHER" id="PTHR11927">
    <property type="entry name" value="GALACTOSIDE 2-L-FUCOSYLTRANSFERASE"/>
    <property type="match status" value="1"/>
</dbReference>
<reference evidence="3 4" key="1">
    <citation type="submission" date="2020-12" db="EMBL/GenBank/DDBJ databases">
        <title>Geomonas sp. Red259, isolated from paddy soil.</title>
        <authorList>
            <person name="Xu Z."/>
            <person name="Zhang Z."/>
            <person name="Masuda Y."/>
            <person name="Itoh H."/>
            <person name="Senoo K."/>
        </authorList>
    </citation>
    <scope>NUCLEOTIDE SEQUENCE [LARGE SCALE GENOMIC DNA]</scope>
    <source>
        <strain evidence="3 4">Red259</strain>
    </source>
</reference>
<dbReference type="PANTHER" id="PTHR11927:SF9">
    <property type="entry name" value="L-FUCOSYLTRANSFERASE"/>
    <property type="match status" value="1"/>
</dbReference>
<dbReference type="CDD" id="cd11301">
    <property type="entry name" value="Fut1_Fut2_like"/>
    <property type="match status" value="1"/>
</dbReference>
<dbReference type="InterPro" id="IPR002516">
    <property type="entry name" value="Glyco_trans_11"/>
</dbReference>
<keyword evidence="4" id="KW-1185">Reference proteome</keyword>
<comment type="caution">
    <text evidence="3">The sequence shown here is derived from an EMBL/GenBank/DDBJ whole genome shotgun (WGS) entry which is preliminary data.</text>
</comment>
<evidence type="ECO:0000313" key="4">
    <source>
        <dbReference type="Proteomes" id="UP000641025"/>
    </source>
</evidence>